<geneLocation type="mitochondrion" evidence="1"/>
<dbReference type="EMBL" id="JQ002659">
    <property type="protein sequence ID" value="AEV55821.1"/>
    <property type="molecule type" value="Genomic_DNA"/>
</dbReference>
<evidence type="ECO:0000313" key="1">
    <source>
        <dbReference type="EMBL" id="AEV55821.1"/>
    </source>
</evidence>
<organism evidence="1">
    <name type="scientific">Phlegmariurus squarrosus</name>
    <name type="common">Rock tassel fern</name>
    <name type="synonym">Lycopodium squarrosum</name>
    <dbReference type="NCBI Taxonomy" id="73615"/>
    <lineage>
        <taxon>Eukaryota</taxon>
        <taxon>Viridiplantae</taxon>
        <taxon>Streptophyta</taxon>
        <taxon>Embryophyta</taxon>
        <taxon>Tracheophyta</taxon>
        <taxon>Lycopodiopsida</taxon>
        <taxon>Lycopodiales</taxon>
        <taxon>Lycopodiaceae</taxon>
        <taxon>Huperzioideae</taxon>
        <taxon>Phlegmariurus</taxon>
    </lineage>
</organism>
<gene>
    <name evidence="1" type="primary">ORF138_1</name>
    <name evidence="1" type="ORF">HusqMp35</name>
</gene>
<dbReference type="RefSeq" id="YP_006234279.1">
    <property type="nucleotide sequence ID" value="NC_017755.1"/>
</dbReference>
<reference evidence="1" key="1">
    <citation type="journal article" date="2012" name="PLoS ONE">
        <title>The Mitochondrial Genome of the Lycophyte Huperzia squarrosa: The Most Archaic Form in Vascular Plants.</title>
        <authorList>
            <person name="Liu Y."/>
            <person name="Wang B."/>
            <person name="Cui P."/>
            <person name="Li L."/>
            <person name="Xue J.Y."/>
            <person name="Yu J."/>
            <person name="Qiu Y.L."/>
        </authorList>
    </citation>
    <scope>NUCLEOTIDE SEQUENCE</scope>
</reference>
<proteinExistence type="predicted"/>
<accession>H9M8B4</accession>
<name>H9M8B4_PHLSQ</name>
<dbReference type="AlphaFoldDB" id="H9M8B4"/>
<protein>
    <submittedName>
        <fullName evidence="1">Uncharacterized protein</fullName>
    </submittedName>
</protein>
<dbReference type="GeneID" id="12354476"/>
<keyword evidence="1" id="KW-0496">Mitochondrion</keyword>
<sequence>MTGIQAKLVKHEVFSETHGFLFSSSFRGASSSSSRVSCAKSRRRPPPLIWLFAPRLCSCRWAFARCWPLFFFHFLRLPRNVLRFQRCEPFFFFVKPTNLRPSFSTNNKVILEQRPKVFWKKVYFYPFQALVSILDECV</sequence>